<evidence type="ECO:0008006" key="9">
    <source>
        <dbReference type="Google" id="ProtNLM"/>
    </source>
</evidence>
<accession>A0A0M2SZ09</accession>
<feature type="transmembrane region" description="Helical" evidence="6">
    <location>
        <begin position="334"/>
        <end position="355"/>
    </location>
</feature>
<dbReference type="GO" id="GO:0015205">
    <property type="term" value="F:nucleobase transmembrane transporter activity"/>
    <property type="evidence" value="ECO:0007669"/>
    <property type="project" value="TreeGrafter"/>
</dbReference>
<evidence type="ECO:0000256" key="6">
    <source>
        <dbReference type="SAM" id="Phobius"/>
    </source>
</evidence>
<keyword evidence="5 6" id="KW-0472">Membrane</keyword>
<feature type="transmembrane region" description="Helical" evidence="6">
    <location>
        <begin position="86"/>
        <end position="107"/>
    </location>
</feature>
<feature type="transmembrane region" description="Helical" evidence="6">
    <location>
        <begin position="403"/>
        <end position="424"/>
    </location>
</feature>
<dbReference type="PATRIC" id="fig|1408103.3.peg.1404"/>
<feature type="transmembrane region" description="Helical" evidence="6">
    <location>
        <begin position="61"/>
        <end position="80"/>
    </location>
</feature>
<evidence type="ECO:0000256" key="1">
    <source>
        <dbReference type="ARBA" id="ARBA00004141"/>
    </source>
</evidence>
<dbReference type="PANTHER" id="PTHR30618:SF0">
    <property type="entry name" value="PURINE-URACIL PERMEASE NCS1"/>
    <property type="match status" value="1"/>
</dbReference>
<comment type="caution">
    <text evidence="7">The sequence shown here is derived from an EMBL/GenBank/DDBJ whole genome shotgun (WGS) entry which is preliminary data.</text>
</comment>
<reference evidence="7 8" key="1">
    <citation type="submission" date="2015-04" db="EMBL/GenBank/DDBJ databases">
        <title>Taxonomic description and genome sequence of Bacillus campisalis sp. nov., a novel member of the genus Bacillus isolated from solar saltern.</title>
        <authorList>
            <person name="Mathan Kumar R."/>
            <person name="Kaur G."/>
            <person name="Kumar A."/>
            <person name="Singh N.K."/>
            <person name="Kaur N."/>
            <person name="Kumar N."/>
            <person name="Mayilraj S."/>
        </authorList>
    </citation>
    <scope>NUCLEOTIDE SEQUENCE [LARGE SCALE GENOMIC DNA]</scope>
    <source>
        <strain evidence="7 8">SA2-6</strain>
    </source>
</reference>
<feature type="transmembrane region" description="Helical" evidence="6">
    <location>
        <begin position="430"/>
        <end position="449"/>
    </location>
</feature>
<feature type="transmembrane region" description="Helical" evidence="6">
    <location>
        <begin position="295"/>
        <end position="313"/>
    </location>
</feature>
<evidence type="ECO:0000313" key="7">
    <source>
        <dbReference type="EMBL" id="KKK38941.1"/>
    </source>
</evidence>
<evidence type="ECO:0000256" key="5">
    <source>
        <dbReference type="ARBA" id="ARBA00023136"/>
    </source>
</evidence>
<keyword evidence="4 6" id="KW-1133">Transmembrane helix</keyword>
<dbReference type="Gene3D" id="1.10.4160.10">
    <property type="entry name" value="Hydantoin permease"/>
    <property type="match status" value="1"/>
</dbReference>
<protein>
    <recommendedName>
        <fullName evidence="9">Thiamine permease</fullName>
    </recommendedName>
</protein>
<sequence>MINFQPKPEHDLYSESLAPVEFSNRKIGSFGIGVIWFGIAVQVTSFLVMTPLVQYYTIGELVWINLIGQLLVCLACFVTQEIGLKYGVSFATTITAVAGPLGGKIVGLVRAMPAIIFVGLNGFIGATAVNMFMTSVFGFNNMFVAIIINAALLILVTITGAKGIERFTTFAAPLMIIIGFIMFYVLMKTHNVSMFDIWDQGRTSGTSKSWLYGFGVCLGGYAAVAMGFNDFTKDCKVKGGNMKKAARSHLLSYCILSAPAFMFFTMIGIVAVVLVPGMTGAEVLPYLTDLVAGGNQVIVAILALFVFVAQLSTNTAANLFPSVYVICALAPKKINFKTATVIVGVLAFALQPWKFGPILDVFLAVFGAAGGPALAIIAVDYYYFRKRKYSLGDLFNSKGKYSYWHGINPVALSCYVIGIVLGLLFLDYNYFVSLASTSLLYMMAGNIFAKKFPVMAAETAEDLTDFTVDDNLKVPV</sequence>
<dbReference type="EMBL" id="LAYY01000005">
    <property type="protein sequence ID" value="KKK38941.1"/>
    <property type="molecule type" value="Genomic_DNA"/>
</dbReference>
<feature type="transmembrane region" description="Helical" evidence="6">
    <location>
        <begin position="27"/>
        <end position="49"/>
    </location>
</feature>
<dbReference type="InterPro" id="IPR001248">
    <property type="entry name" value="Pur-cyt_permease"/>
</dbReference>
<dbReference type="Pfam" id="PF02133">
    <property type="entry name" value="Transp_cyt_pur"/>
    <property type="match status" value="1"/>
</dbReference>
<evidence type="ECO:0000256" key="3">
    <source>
        <dbReference type="ARBA" id="ARBA00022692"/>
    </source>
</evidence>
<feature type="transmembrane region" description="Helical" evidence="6">
    <location>
        <begin position="170"/>
        <end position="190"/>
    </location>
</feature>
<dbReference type="RefSeq" id="WP_046522875.1">
    <property type="nucleotide sequence ID" value="NZ_LAYY01000005.1"/>
</dbReference>
<gene>
    <name evidence="7" type="ORF">WQ57_06230</name>
</gene>
<dbReference type="InterPro" id="IPR045225">
    <property type="entry name" value="Uracil/uridine/allantoin_perm"/>
</dbReference>
<feature type="transmembrane region" description="Helical" evidence="6">
    <location>
        <begin position="139"/>
        <end position="158"/>
    </location>
</feature>
<feature type="transmembrane region" description="Helical" evidence="6">
    <location>
        <begin position="361"/>
        <end position="383"/>
    </location>
</feature>
<feature type="transmembrane region" description="Helical" evidence="6">
    <location>
        <begin position="114"/>
        <end position="133"/>
    </location>
</feature>
<name>A0A0M2SZ09_9BACI</name>
<evidence type="ECO:0000313" key="8">
    <source>
        <dbReference type="Proteomes" id="UP000034166"/>
    </source>
</evidence>
<organism evidence="7 8">
    <name type="scientific">Mesobacillus campisalis</name>
    <dbReference type="NCBI Taxonomy" id="1408103"/>
    <lineage>
        <taxon>Bacteria</taxon>
        <taxon>Bacillati</taxon>
        <taxon>Bacillota</taxon>
        <taxon>Bacilli</taxon>
        <taxon>Bacillales</taxon>
        <taxon>Bacillaceae</taxon>
        <taxon>Mesobacillus</taxon>
    </lineage>
</organism>
<proteinExistence type="inferred from homology"/>
<feature type="transmembrane region" description="Helical" evidence="6">
    <location>
        <begin position="250"/>
        <end position="275"/>
    </location>
</feature>
<dbReference type="Proteomes" id="UP000034166">
    <property type="component" value="Unassembled WGS sequence"/>
</dbReference>
<comment type="subcellular location">
    <subcellularLocation>
        <location evidence="1">Membrane</location>
        <topology evidence="1">Multi-pass membrane protein</topology>
    </subcellularLocation>
</comment>
<dbReference type="PANTHER" id="PTHR30618">
    <property type="entry name" value="NCS1 FAMILY PURINE/PYRIMIDINE TRANSPORTER"/>
    <property type="match status" value="1"/>
</dbReference>
<dbReference type="GO" id="GO:0005886">
    <property type="term" value="C:plasma membrane"/>
    <property type="evidence" value="ECO:0007669"/>
    <property type="project" value="TreeGrafter"/>
</dbReference>
<evidence type="ECO:0000256" key="4">
    <source>
        <dbReference type="ARBA" id="ARBA00022989"/>
    </source>
</evidence>
<comment type="similarity">
    <text evidence="2">Belongs to the purine-cytosine permease (2.A.39) family.</text>
</comment>
<keyword evidence="3 6" id="KW-0812">Transmembrane</keyword>
<feature type="transmembrane region" description="Helical" evidence="6">
    <location>
        <begin position="210"/>
        <end position="229"/>
    </location>
</feature>
<keyword evidence="8" id="KW-1185">Reference proteome</keyword>
<evidence type="ECO:0000256" key="2">
    <source>
        <dbReference type="ARBA" id="ARBA00008974"/>
    </source>
</evidence>
<dbReference type="AlphaFoldDB" id="A0A0M2SZ09"/>
<dbReference type="OrthoDB" id="9780088at2"/>